<protein>
    <submittedName>
        <fullName evidence="1">Uncharacterized protein</fullName>
    </submittedName>
</protein>
<dbReference type="AlphaFoldDB" id="A0A6G1BJA8"/>
<comment type="caution">
    <text evidence="1">The sequence shown here is derived from an EMBL/GenBank/DDBJ whole genome shotgun (WGS) entry which is preliminary data.</text>
</comment>
<evidence type="ECO:0000313" key="2">
    <source>
        <dbReference type="Proteomes" id="UP000479710"/>
    </source>
</evidence>
<feature type="non-terminal residue" evidence="1">
    <location>
        <position position="62"/>
    </location>
</feature>
<dbReference type="EMBL" id="SPHZ02000012">
    <property type="protein sequence ID" value="KAF0888020.1"/>
    <property type="molecule type" value="Genomic_DNA"/>
</dbReference>
<keyword evidence="2" id="KW-1185">Reference proteome</keyword>
<reference evidence="1 2" key="1">
    <citation type="submission" date="2019-11" db="EMBL/GenBank/DDBJ databases">
        <title>Whole genome sequence of Oryza granulata.</title>
        <authorList>
            <person name="Li W."/>
        </authorList>
    </citation>
    <scope>NUCLEOTIDE SEQUENCE [LARGE SCALE GENOMIC DNA]</scope>
    <source>
        <strain evidence="2">cv. Menghai</strain>
        <tissue evidence="1">Leaf</tissue>
    </source>
</reference>
<accession>A0A6G1BJA8</accession>
<gene>
    <name evidence="1" type="ORF">E2562_009603</name>
</gene>
<dbReference type="Proteomes" id="UP000479710">
    <property type="component" value="Unassembled WGS sequence"/>
</dbReference>
<name>A0A6G1BJA8_9ORYZ</name>
<organism evidence="1 2">
    <name type="scientific">Oryza meyeriana var. granulata</name>
    <dbReference type="NCBI Taxonomy" id="110450"/>
    <lineage>
        <taxon>Eukaryota</taxon>
        <taxon>Viridiplantae</taxon>
        <taxon>Streptophyta</taxon>
        <taxon>Embryophyta</taxon>
        <taxon>Tracheophyta</taxon>
        <taxon>Spermatophyta</taxon>
        <taxon>Magnoliopsida</taxon>
        <taxon>Liliopsida</taxon>
        <taxon>Poales</taxon>
        <taxon>Poaceae</taxon>
        <taxon>BOP clade</taxon>
        <taxon>Oryzoideae</taxon>
        <taxon>Oryzeae</taxon>
        <taxon>Oryzinae</taxon>
        <taxon>Oryza</taxon>
        <taxon>Oryza meyeriana</taxon>
    </lineage>
</organism>
<evidence type="ECO:0000313" key="1">
    <source>
        <dbReference type="EMBL" id="KAF0888020.1"/>
    </source>
</evidence>
<proteinExistence type="predicted"/>
<sequence length="62" mass="6562">MCQNTVPHRDGNHTCRRGHGCKIIPVGVIGSGPAIDTGRGRVTKFAHGRLSGPTVLDNVLET</sequence>